<protein>
    <recommendedName>
        <fullName evidence="3">Shikimate kinase</fullName>
    </recommendedName>
</protein>
<dbReference type="InterPro" id="IPR027417">
    <property type="entry name" value="P-loop_NTPase"/>
</dbReference>
<reference evidence="2" key="1">
    <citation type="journal article" date="2019" name="Int. J. Syst. Evol. Microbiol.">
        <title>The Global Catalogue of Microorganisms (GCM) 10K type strain sequencing project: providing services to taxonomists for standard genome sequencing and annotation.</title>
        <authorList>
            <consortium name="The Broad Institute Genomics Platform"/>
            <consortium name="The Broad Institute Genome Sequencing Center for Infectious Disease"/>
            <person name="Wu L."/>
            <person name="Ma J."/>
        </authorList>
    </citation>
    <scope>NUCLEOTIDE SEQUENCE [LARGE SCALE GENOMIC DNA]</scope>
    <source>
        <strain evidence="2">CCTCC AB 2013263</strain>
    </source>
</reference>
<evidence type="ECO:0000313" key="1">
    <source>
        <dbReference type="EMBL" id="MFC3862773.1"/>
    </source>
</evidence>
<dbReference type="Proteomes" id="UP001595748">
    <property type="component" value="Unassembled WGS sequence"/>
</dbReference>
<proteinExistence type="predicted"/>
<dbReference type="SUPFAM" id="SSF52540">
    <property type="entry name" value="P-loop containing nucleoside triphosphate hydrolases"/>
    <property type="match status" value="1"/>
</dbReference>
<name>A0ABV8AAP4_9DEIO</name>
<dbReference type="EMBL" id="JBHRZF010000214">
    <property type="protein sequence ID" value="MFC3862773.1"/>
    <property type="molecule type" value="Genomic_DNA"/>
</dbReference>
<accession>A0ABV8AAP4</accession>
<gene>
    <name evidence="1" type="ORF">ACFOPQ_18575</name>
</gene>
<comment type="caution">
    <text evidence="1">The sequence shown here is derived from an EMBL/GenBank/DDBJ whole genome shotgun (WGS) entry which is preliminary data.</text>
</comment>
<keyword evidence="2" id="KW-1185">Reference proteome</keyword>
<organism evidence="1 2">
    <name type="scientific">Deinococcus antarcticus</name>
    <dbReference type="NCBI Taxonomy" id="1298767"/>
    <lineage>
        <taxon>Bacteria</taxon>
        <taxon>Thermotogati</taxon>
        <taxon>Deinococcota</taxon>
        <taxon>Deinococci</taxon>
        <taxon>Deinococcales</taxon>
        <taxon>Deinococcaceae</taxon>
        <taxon>Deinococcus</taxon>
    </lineage>
</organism>
<sequence>MSHLYYLIGPPGSGKRTVGKELSRLTGAALIDNHLINDPVFIALGGNRHREAWPENVWEMVGQVYRAVLEAVKLAPHEVSHIFTNYLADDPNEPKAIERLRELAAARDAQFLPVYLTCPVTELERRMGSPERAEREKINDVGTLREVLERHGVLPVPNGAFTLDTSRLSPTEAAQAINEHAKGLK</sequence>
<dbReference type="RefSeq" id="WP_380080709.1">
    <property type="nucleotide sequence ID" value="NZ_JBHRZF010000214.1"/>
</dbReference>
<evidence type="ECO:0008006" key="3">
    <source>
        <dbReference type="Google" id="ProtNLM"/>
    </source>
</evidence>
<dbReference type="Gene3D" id="3.40.50.300">
    <property type="entry name" value="P-loop containing nucleotide triphosphate hydrolases"/>
    <property type="match status" value="1"/>
</dbReference>
<evidence type="ECO:0000313" key="2">
    <source>
        <dbReference type="Proteomes" id="UP001595748"/>
    </source>
</evidence>